<dbReference type="AlphaFoldDB" id="A0A914ZSA1"/>
<name>A0A914ZSA1_PARUN</name>
<accession>A0A914ZSA1</accession>
<evidence type="ECO:0000313" key="2">
    <source>
        <dbReference type="WBParaSite" id="PgB17_g049_t05"/>
    </source>
</evidence>
<dbReference type="Gene3D" id="3.40.630.30">
    <property type="match status" value="1"/>
</dbReference>
<proteinExistence type="predicted"/>
<dbReference type="Proteomes" id="UP000887569">
    <property type="component" value="Unplaced"/>
</dbReference>
<protein>
    <submittedName>
        <fullName evidence="2">N-acetyltransferase domain-containing protein</fullName>
    </submittedName>
</protein>
<reference evidence="2" key="1">
    <citation type="submission" date="2022-11" db="UniProtKB">
        <authorList>
            <consortium name="WormBaseParasite"/>
        </authorList>
    </citation>
    <scope>IDENTIFICATION</scope>
</reference>
<keyword evidence="1" id="KW-1185">Reference proteome</keyword>
<organism evidence="1 2">
    <name type="scientific">Parascaris univalens</name>
    <name type="common">Nematode worm</name>
    <dbReference type="NCBI Taxonomy" id="6257"/>
    <lineage>
        <taxon>Eukaryota</taxon>
        <taxon>Metazoa</taxon>
        <taxon>Ecdysozoa</taxon>
        <taxon>Nematoda</taxon>
        <taxon>Chromadorea</taxon>
        <taxon>Rhabditida</taxon>
        <taxon>Spirurina</taxon>
        <taxon>Ascaridomorpha</taxon>
        <taxon>Ascaridoidea</taxon>
        <taxon>Ascarididae</taxon>
        <taxon>Parascaris</taxon>
    </lineage>
</organism>
<dbReference type="WBParaSite" id="PgB17_g049_t05">
    <property type="protein sequence ID" value="PgB17_g049_t05"/>
    <property type="gene ID" value="PgB17_g049"/>
</dbReference>
<sequence length="171" mass="18792">MQESHSTFPDGVRLCELLPNDFNAVMEYLVNQFIPNEPLAKATAMTAEDAWNMNKEVVEAALSSSLSYAFRNRTDEIVAVRLCSTVERPTSDGISGVFSGIDSTTKPKMIRLPRSAYEITRILSALESQFASTDFWDILSCRINMNRGKILSNSVALIDLASSPDMASASS</sequence>
<evidence type="ECO:0000313" key="1">
    <source>
        <dbReference type="Proteomes" id="UP000887569"/>
    </source>
</evidence>